<keyword evidence="4 11" id="KW-0378">Hydrolase</keyword>
<keyword evidence="12" id="KW-1185">Reference proteome</keyword>
<organism evidence="11 12">
    <name type="scientific">Microbulbifer taiwanensis</name>
    <dbReference type="NCBI Taxonomy" id="986746"/>
    <lineage>
        <taxon>Bacteria</taxon>
        <taxon>Pseudomonadati</taxon>
        <taxon>Pseudomonadota</taxon>
        <taxon>Gammaproteobacteria</taxon>
        <taxon>Cellvibrionales</taxon>
        <taxon>Microbulbiferaceae</taxon>
        <taxon>Microbulbifer</taxon>
    </lineage>
</organism>
<evidence type="ECO:0000256" key="1">
    <source>
        <dbReference type="ARBA" id="ARBA00004141"/>
    </source>
</evidence>
<dbReference type="EC" id="3.4.21.105" evidence="11"/>
<feature type="transmembrane region" description="Helical" evidence="8">
    <location>
        <begin position="236"/>
        <end position="253"/>
    </location>
</feature>
<evidence type="ECO:0000256" key="3">
    <source>
        <dbReference type="ARBA" id="ARBA00022692"/>
    </source>
</evidence>
<dbReference type="Gene3D" id="1.20.1540.10">
    <property type="entry name" value="Rhomboid-like"/>
    <property type="match status" value="1"/>
</dbReference>
<dbReference type="InterPro" id="IPR035952">
    <property type="entry name" value="Rhomboid-like_sf"/>
</dbReference>
<evidence type="ECO:0000256" key="2">
    <source>
        <dbReference type="ARBA" id="ARBA00009045"/>
    </source>
</evidence>
<feature type="transmembrane region" description="Helical" evidence="8">
    <location>
        <begin position="294"/>
        <end position="313"/>
    </location>
</feature>
<evidence type="ECO:0000256" key="8">
    <source>
        <dbReference type="SAM" id="Phobius"/>
    </source>
</evidence>
<comment type="similarity">
    <text evidence="2">Belongs to the peptidase S54 family.</text>
</comment>
<dbReference type="EMBL" id="JBHSVR010000001">
    <property type="protein sequence ID" value="MFC6633311.1"/>
    <property type="molecule type" value="Genomic_DNA"/>
</dbReference>
<dbReference type="GO" id="GO:0008233">
    <property type="term" value="F:peptidase activity"/>
    <property type="evidence" value="ECO:0007669"/>
    <property type="project" value="UniProtKB-KW"/>
</dbReference>
<keyword evidence="5 8" id="KW-1133">Transmembrane helix</keyword>
<dbReference type="GO" id="GO:0006508">
    <property type="term" value="P:proteolysis"/>
    <property type="evidence" value="ECO:0007669"/>
    <property type="project" value="UniProtKB-KW"/>
</dbReference>
<feature type="transmembrane region" description="Helical" evidence="8">
    <location>
        <begin position="122"/>
        <end position="139"/>
    </location>
</feature>
<evidence type="ECO:0000313" key="11">
    <source>
        <dbReference type="EMBL" id="MFC6633311.1"/>
    </source>
</evidence>
<dbReference type="Proteomes" id="UP001596425">
    <property type="component" value="Unassembled WGS sequence"/>
</dbReference>
<dbReference type="PANTHER" id="PTHR43731">
    <property type="entry name" value="RHOMBOID PROTEASE"/>
    <property type="match status" value="1"/>
</dbReference>
<evidence type="ECO:0000256" key="5">
    <source>
        <dbReference type="ARBA" id="ARBA00022989"/>
    </source>
</evidence>
<protein>
    <submittedName>
        <fullName evidence="11">Rhomboid family intramembrane serine protease</fullName>
        <ecNumber evidence="11">3.4.21.105</ecNumber>
    </submittedName>
</protein>
<gene>
    <name evidence="11" type="ORF">ACFQBM_08470</name>
</gene>
<sequence>MSRWIAVYQFPLDKDLSELALFIRRHRLPLRLAEEGNRQVLATPDPQLGEFLLPLLERWEAGEIDLARVHLEPVETEGAAKGEDASATAETAPAESGEGGESKADDEIAVPSPLPSWPWRKTPLSLLLIALCFIGFFLLRNDLAESLVIYPDRGGDFQLQNSTLAWHWAKGEYWRLWTPAIVHFSLPHALFNALGIWILGRPLEARAGTLAFAALVLFSAAASNLAQYYWSPQMVFGGMSGVVYALVGGVFVLQRWQPGWRDVPAGIVALAVGWLLLCATGLVTYVLGVGVANAAHFGGFISGLLLTLLYCLAGGARHFSDNTAGNSAAA</sequence>
<evidence type="ECO:0000259" key="9">
    <source>
        <dbReference type="Pfam" id="PF01694"/>
    </source>
</evidence>
<evidence type="ECO:0000256" key="4">
    <source>
        <dbReference type="ARBA" id="ARBA00022801"/>
    </source>
</evidence>
<feature type="region of interest" description="Disordered" evidence="7">
    <location>
        <begin position="77"/>
        <end position="107"/>
    </location>
</feature>
<feature type="domain" description="Peptidase S54 rhomboid" evidence="9">
    <location>
        <begin position="171"/>
        <end position="311"/>
    </location>
</feature>
<feature type="transmembrane region" description="Helical" evidence="8">
    <location>
        <begin position="265"/>
        <end position="288"/>
    </location>
</feature>
<evidence type="ECO:0000256" key="6">
    <source>
        <dbReference type="ARBA" id="ARBA00023136"/>
    </source>
</evidence>
<dbReference type="SUPFAM" id="SSF144091">
    <property type="entry name" value="Rhomboid-like"/>
    <property type="match status" value="1"/>
</dbReference>
<dbReference type="RefSeq" id="WP_193189215.1">
    <property type="nucleotide sequence ID" value="NZ_JACZFR010000003.1"/>
</dbReference>
<keyword evidence="3 8" id="KW-0812">Transmembrane</keyword>
<dbReference type="Gene3D" id="3.30.70.2080">
    <property type="match status" value="1"/>
</dbReference>
<dbReference type="PANTHER" id="PTHR43731:SF14">
    <property type="entry name" value="PRESENILIN-ASSOCIATED RHOMBOID-LIKE PROTEIN, MITOCHONDRIAL"/>
    <property type="match status" value="1"/>
</dbReference>
<dbReference type="InterPro" id="IPR038244">
    <property type="entry name" value="NRho_sf"/>
</dbReference>
<proteinExistence type="inferred from homology"/>
<evidence type="ECO:0000313" key="12">
    <source>
        <dbReference type="Proteomes" id="UP001596425"/>
    </source>
</evidence>
<name>A0ABW1YLB8_9GAMM</name>
<feature type="transmembrane region" description="Helical" evidence="8">
    <location>
        <begin position="210"/>
        <end position="230"/>
    </location>
</feature>
<dbReference type="Pfam" id="PF01694">
    <property type="entry name" value="Rhomboid"/>
    <property type="match status" value="1"/>
</dbReference>
<dbReference type="InterPro" id="IPR022764">
    <property type="entry name" value="Peptidase_S54_rhomboid_dom"/>
</dbReference>
<dbReference type="InterPro" id="IPR050925">
    <property type="entry name" value="Rhomboid_protease_S54"/>
</dbReference>
<dbReference type="Pfam" id="PF16733">
    <property type="entry name" value="NRho"/>
    <property type="match status" value="1"/>
</dbReference>
<feature type="transmembrane region" description="Helical" evidence="8">
    <location>
        <begin position="176"/>
        <end position="198"/>
    </location>
</feature>
<keyword evidence="11" id="KW-0645">Protease</keyword>
<evidence type="ECO:0000259" key="10">
    <source>
        <dbReference type="Pfam" id="PF16733"/>
    </source>
</evidence>
<keyword evidence="6 8" id="KW-0472">Membrane</keyword>
<comment type="caution">
    <text evidence="11">The sequence shown here is derived from an EMBL/GenBank/DDBJ whole genome shotgun (WGS) entry which is preliminary data.</text>
</comment>
<evidence type="ECO:0000256" key="7">
    <source>
        <dbReference type="SAM" id="MobiDB-lite"/>
    </source>
</evidence>
<dbReference type="InterPro" id="IPR031976">
    <property type="entry name" value="NRho"/>
</dbReference>
<accession>A0ABW1YLB8</accession>
<comment type="subcellular location">
    <subcellularLocation>
        <location evidence="1">Membrane</location>
        <topology evidence="1">Multi-pass membrane protein</topology>
    </subcellularLocation>
</comment>
<feature type="domain" description="Rhomboid protease N-terminal" evidence="10">
    <location>
        <begin position="4"/>
        <end position="66"/>
    </location>
</feature>
<feature type="compositionally biased region" description="Low complexity" evidence="7">
    <location>
        <begin position="85"/>
        <end position="96"/>
    </location>
</feature>
<reference evidence="12" key="1">
    <citation type="journal article" date="2019" name="Int. J. Syst. Evol. Microbiol.">
        <title>The Global Catalogue of Microorganisms (GCM) 10K type strain sequencing project: providing services to taxonomists for standard genome sequencing and annotation.</title>
        <authorList>
            <consortium name="The Broad Institute Genomics Platform"/>
            <consortium name="The Broad Institute Genome Sequencing Center for Infectious Disease"/>
            <person name="Wu L."/>
            <person name="Ma J."/>
        </authorList>
    </citation>
    <scope>NUCLEOTIDE SEQUENCE [LARGE SCALE GENOMIC DNA]</scope>
    <source>
        <strain evidence="12">CGMCC 1.13718</strain>
    </source>
</reference>